<dbReference type="CDD" id="cd09647">
    <property type="entry name" value="Csm2_III-A"/>
    <property type="match status" value="1"/>
</dbReference>
<dbReference type="Pfam" id="PF03750">
    <property type="entry name" value="Csm2_III-A"/>
    <property type="match status" value="1"/>
</dbReference>
<evidence type="ECO:0000313" key="7">
    <source>
        <dbReference type="EMBL" id="PWJ57827.1"/>
    </source>
</evidence>
<keyword evidence="8" id="KW-1185">Reference proteome</keyword>
<keyword evidence="5" id="KW-0051">Antiviral defense</keyword>
<dbReference type="GO" id="GO:0051607">
    <property type="term" value="P:defense response to virus"/>
    <property type="evidence" value="ECO:0007669"/>
    <property type="project" value="UniProtKB-KW"/>
</dbReference>
<reference evidence="7 8" key="1">
    <citation type="submission" date="2018-03" db="EMBL/GenBank/DDBJ databases">
        <title>Genomic Encyclopedia of Archaeal and Bacterial Type Strains, Phase II (KMG-II): from individual species to whole genera.</title>
        <authorList>
            <person name="Goeker M."/>
        </authorList>
    </citation>
    <scope>NUCLEOTIDE SEQUENCE [LARGE SCALE GENOMIC DNA]</scope>
    <source>
        <strain evidence="7 8">DSM 100346</strain>
    </source>
</reference>
<evidence type="ECO:0000256" key="6">
    <source>
        <dbReference type="ARBA" id="ARBA00031723"/>
    </source>
</evidence>
<comment type="caution">
    <text evidence="7">The sequence shown here is derived from an EMBL/GenBank/DDBJ whole genome shotgun (WGS) entry which is preliminary data.</text>
</comment>
<name>A0A316B5B3_9BACT</name>
<evidence type="ECO:0000256" key="3">
    <source>
        <dbReference type="ARBA" id="ARBA00016118"/>
    </source>
</evidence>
<evidence type="ECO:0000256" key="1">
    <source>
        <dbReference type="ARBA" id="ARBA00003640"/>
    </source>
</evidence>
<organism evidence="7 8">
    <name type="scientific">Dyadobacter jejuensis</name>
    <dbReference type="NCBI Taxonomy" id="1082580"/>
    <lineage>
        <taxon>Bacteria</taxon>
        <taxon>Pseudomonadati</taxon>
        <taxon>Bacteroidota</taxon>
        <taxon>Cytophagia</taxon>
        <taxon>Cytophagales</taxon>
        <taxon>Spirosomataceae</taxon>
        <taxon>Dyadobacter</taxon>
    </lineage>
</organism>
<sequence>MPKNISISVLTDGIKDLTLVKEWGTYLATNDIKNQVSTSQIRKIFGSIKQIQAGFEKSKGEIILLEPKLAYAVGRDYDKKSNTNKTKIKEFYELLSPLIREINEDKTRFQNFVNVLESIVAYHKAAGGQ</sequence>
<evidence type="ECO:0000256" key="2">
    <source>
        <dbReference type="ARBA" id="ARBA00006896"/>
    </source>
</evidence>
<dbReference type="RefSeq" id="WP_109674465.1">
    <property type="nucleotide sequence ID" value="NZ_QGDT01000005.1"/>
</dbReference>
<protein>
    <recommendedName>
        <fullName evidence="3">CRISPR system Cms protein Csm2</fullName>
    </recommendedName>
    <alternativeName>
        <fullName evidence="6">CRISPR type III A-associated protein Csm2</fullName>
    </alternativeName>
</protein>
<gene>
    <name evidence="7" type="ORF">CLV98_1057</name>
</gene>
<comment type="function">
    <text evidence="1">This subunit may be involved in monitoring complementarity of crRNA and target RNA.</text>
</comment>
<accession>A0A316B5B3</accession>
<comment type="similarity">
    <text evidence="2">Belongs to the CRISPR-associated Csm2 family.</text>
</comment>
<dbReference type="InterPro" id="IPR010149">
    <property type="entry name" value="CRISPR-assoc_prot_Csm2_III-A"/>
</dbReference>
<dbReference type="EMBL" id="QGDT01000005">
    <property type="protein sequence ID" value="PWJ57827.1"/>
    <property type="molecule type" value="Genomic_DNA"/>
</dbReference>
<proteinExistence type="inferred from homology"/>
<evidence type="ECO:0000256" key="4">
    <source>
        <dbReference type="ARBA" id="ARBA00022884"/>
    </source>
</evidence>
<dbReference type="GO" id="GO:0003723">
    <property type="term" value="F:RNA binding"/>
    <property type="evidence" value="ECO:0007669"/>
    <property type="project" value="UniProtKB-KW"/>
</dbReference>
<dbReference type="OrthoDB" id="964629at2"/>
<dbReference type="Proteomes" id="UP000245880">
    <property type="component" value="Unassembled WGS sequence"/>
</dbReference>
<dbReference type="NCBIfam" id="TIGR01870">
    <property type="entry name" value="cas_TM1810_Csm2"/>
    <property type="match status" value="1"/>
</dbReference>
<dbReference type="AlphaFoldDB" id="A0A316B5B3"/>
<evidence type="ECO:0000256" key="5">
    <source>
        <dbReference type="ARBA" id="ARBA00023118"/>
    </source>
</evidence>
<keyword evidence="4" id="KW-0694">RNA-binding</keyword>
<evidence type="ECO:0000313" key="8">
    <source>
        <dbReference type="Proteomes" id="UP000245880"/>
    </source>
</evidence>